<evidence type="ECO:0000313" key="3">
    <source>
        <dbReference type="Proteomes" id="UP000199643"/>
    </source>
</evidence>
<evidence type="ECO:0000313" key="2">
    <source>
        <dbReference type="EMBL" id="SDF89696.1"/>
    </source>
</evidence>
<dbReference type="SUPFAM" id="SSF53067">
    <property type="entry name" value="Actin-like ATPase domain"/>
    <property type="match status" value="2"/>
</dbReference>
<name>A0A1G7PTV6_9SPHI</name>
<dbReference type="OrthoDB" id="9784166at2"/>
<protein>
    <submittedName>
        <fullName evidence="2">tRNA threonylcarbamoyladenosine biosynthesis protein TsaB</fullName>
    </submittedName>
</protein>
<dbReference type="GO" id="GO:0005829">
    <property type="term" value="C:cytosol"/>
    <property type="evidence" value="ECO:0007669"/>
    <property type="project" value="TreeGrafter"/>
</dbReference>
<dbReference type="InterPro" id="IPR022496">
    <property type="entry name" value="T6A_TsaB"/>
</dbReference>
<feature type="domain" description="Gcp-like" evidence="1">
    <location>
        <begin position="33"/>
        <end position="129"/>
    </location>
</feature>
<dbReference type="AlphaFoldDB" id="A0A1G7PTV6"/>
<organism evidence="2 3">
    <name type="scientific">Pedobacter terrae</name>
    <dbReference type="NCBI Taxonomy" id="405671"/>
    <lineage>
        <taxon>Bacteria</taxon>
        <taxon>Pseudomonadati</taxon>
        <taxon>Bacteroidota</taxon>
        <taxon>Sphingobacteriia</taxon>
        <taxon>Sphingobacteriales</taxon>
        <taxon>Sphingobacteriaceae</taxon>
        <taxon>Pedobacter</taxon>
    </lineage>
</organism>
<dbReference type="GO" id="GO:0002949">
    <property type="term" value="P:tRNA threonylcarbamoyladenosine modification"/>
    <property type="evidence" value="ECO:0007669"/>
    <property type="project" value="InterPro"/>
</dbReference>
<reference evidence="3" key="1">
    <citation type="submission" date="2016-10" db="EMBL/GenBank/DDBJ databases">
        <authorList>
            <person name="Varghese N."/>
            <person name="Submissions S."/>
        </authorList>
    </citation>
    <scope>NUCLEOTIDE SEQUENCE [LARGE SCALE GENOMIC DNA]</scope>
    <source>
        <strain evidence="3">DSM 17933</strain>
    </source>
</reference>
<dbReference type="RefSeq" id="WP_090496805.1">
    <property type="nucleotide sequence ID" value="NZ_FNCH01000002.1"/>
</dbReference>
<dbReference type="InterPro" id="IPR000905">
    <property type="entry name" value="Gcp-like_dom"/>
</dbReference>
<evidence type="ECO:0000259" key="1">
    <source>
        <dbReference type="Pfam" id="PF00814"/>
    </source>
</evidence>
<dbReference type="Gene3D" id="3.30.420.40">
    <property type="match status" value="2"/>
</dbReference>
<keyword evidence="3" id="KW-1185">Reference proteome</keyword>
<dbReference type="NCBIfam" id="TIGR03725">
    <property type="entry name" value="T6A_YeaZ"/>
    <property type="match status" value="1"/>
</dbReference>
<dbReference type="STRING" id="405671.SAMN05421827_10239"/>
<dbReference type="Proteomes" id="UP000199643">
    <property type="component" value="Unassembled WGS sequence"/>
</dbReference>
<sequence length="231" mass="24971">MAKILQIETATAICSVAVSVNGETISFREEQGQNLHAANLTLFIGEAVKAAGLSYQELDAIAVSKGPGSYTGLRIGVSTAKGLCYALDKPLIAIETLEMMAAGYLSKNLDYSGLICPMIDARRMEVYTSILDRSLNVITPTEAKIIDETSFNGFLSEQVITFLGDGAAKCAEVLTHPNAKFDAANFNSASYMSRLANEAFSSSKFEDVAYFEPFYLKDFVVTPSKKQQVQG</sequence>
<dbReference type="PANTHER" id="PTHR11735">
    <property type="entry name" value="TRNA N6-ADENOSINE THREONYLCARBAMOYLTRANSFERASE"/>
    <property type="match status" value="1"/>
</dbReference>
<accession>A0A1G7PTV6</accession>
<dbReference type="EMBL" id="FNCH01000002">
    <property type="protein sequence ID" value="SDF89696.1"/>
    <property type="molecule type" value="Genomic_DNA"/>
</dbReference>
<dbReference type="CDD" id="cd24032">
    <property type="entry name" value="ASKHA_NBD_TsaB"/>
    <property type="match status" value="1"/>
</dbReference>
<dbReference type="InterPro" id="IPR043129">
    <property type="entry name" value="ATPase_NBD"/>
</dbReference>
<proteinExistence type="predicted"/>
<dbReference type="PANTHER" id="PTHR11735:SF11">
    <property type="entry name" value="TRNA THREONYLCARBAMOYLADENOSINE BIOSYNTHESIS PROTEIN TSAB"/>
    <property type="match status" value="1"/>
</dbReference>
<dbReference type="Pfam" id="PF00814">
    <property type="entry name" value="TsaD"/>
    <property type="match status" value="1"/>
</dbReference>
<gene>
    <name evidence="2" type="ORF">SAMN05421827_10239</name>
</gene>